<name>W7BHM7_9LIST</name>
<dbReference type="Gene3D" id="3.30.2310.20">
    <property type="entry name" value="RelE-like"/>
    <property type="match status" value="1"/>
</dbReference>
<dbReference type="InterPro" id="IPR007712">
    <property type="entry name" value="RelE/ParE_toxin"/>
</dbReference>
<dbReference type="Pfam" id="PF05016">
    <property type="entry name" value="ParE_toxin"/>
    <property type="match status" value="1"/>
</dbReference>
<proteinExistence type="inferred from homology"/>
<dbReference type="InterPro" id="IPR035093">
    <property type="entry name" value="RelE/ParE_toxin_dom_sf"/>
</dbReference>
<protein>
    <submittedName>
        <fullName evidence="3">Uncharacterized protein</fullName>
    </submittedName>
</protein>
<comment type="similarity">
    <text evidence="1">Belongs to the RelE toxin family.</text>
</comment>
<dbReference type="RefSeq" id="WP_036082213.1">
    <property type="nucleotide sequence ID" value="NZ_AODE01000043.1"/>
</dbReference>
<dbReference type="AlphaFoldDB" id="W7BHM7"/>
<dbReference type="SUPFAM" id="SSF143011">
    <property type="entry name" value="RelE-like"/>
    <property type="match status" value="1"/>
</dbReference>
<dbReference type="STRING" id="1265820.PCORN_17624"/>
<keyword evidence="2" id="KW-1277">Toxin-antitoxin system</keyword>
<accession>W7BHM7</accession>
<dbReference type="PANTHER" id="PTHR35601:SF1">
    <property type="entry name" value="TOXIN RELE"/>
    <property type="match status" value="1"/>
</dbReference>
<reference evidence="3 4" key="1">
    <citation type="journal article" date="2014" name="Int. J. Syst. Evol. Microbiol.">
        <title>Listeria floridensis sp. nov., Listeria aquatica sp. nov., Listeria cornellensis sp. nov., Listeria riparia sp. nov. and Listeria grandensis sp. nov., from agricultural and natural environments.</title>
        <authorList>
            <person name="den Bakker H.C."/>
            <person name="Warchocki S."/>
            <person name="Wright E.M."/>
            <person name="Allred A.F."/>
            <person name="Ahlstrom C."/>
            <person name="Manuel C.S."/>
            <person name="Stasiewicz M.J."/>
            <person name="Burrell A."/>
            <person name="Roof S."/>
            <person name="Strawn L."/>
            <person name="Fortes E.D."/>
            <person name="Nightingale K.K."/>
            <person name="Kephart D."/>
            <person name="Wiedmann M."/>
        </authorList>
    </citation>
    <scope>NUCLEOTIDE SEQUENCE [LARGE SCALE GENOMIC DNA]</scope>
    <source>
        <strain evidence="4">FSL F6-969</strain>
    </source>
</reference>
<comment type="caution">
    <text evidence="3">The sequence shown here is derived from an EMBL/GenBank/DDBJ whole genome shotgun (WGS) entry which is preliminary data.</text>
</comment>
<evidence type="ECO:0000313" key="3">
    <source>
        <dbReference type="EMBL" id="EUJ25382.1"/>
    </source>
</evidence>
<dbReference type="Proteomes" id="UP000019254">
    <property type="component" value="Unassembled WGS sequence"/>
</dbReference>
<sequence length="89" mass="10356">MSYQIKTTRQFEKQLSKLDRQASRTILRWLSKHSDGTDNPRTSGKALLGNYAGQWRYRIGDYRVICKVDGDELIVLALEVGYKKQVYTK</sequence>
<evidence type="ECO:0000313" key="4">
    <source>
        <dbReference type="Proteomes" id="UP000019254"/>
    </source>
</evidence>
<dbReference type="EMBL" id="AODE01000043">
    <property type="protein sequence ID" value="EUJ25382.1"/>
    <property type="molecule type" value="Genomic_DNA"/>
</dbReference>
<keyword evidence="4" id="KW-1185">Reference proteome</keyword>
<dbReference type="NCBIfam" id="TIGR02385">
    <property type="entry name" value="RelE_StbE"/>
    <property type="match status" value="1"/>
</dbReference>
<gene>
    <name evidence="3" type="ORF">PCORN_17624</name>
</gene>
<evidence type="ECO:0000256" key="1">
    <source>
        <dbReference type="ARBA" id="ARBA00006226"/>
    </source>
</evidence>
<dbReference type="OrthoDB" id="9805098at2"/>
<evidence type="ECO:0000256" key="2">
    <source>
        <dbReference type="ARBA" id="ARBA00022649"/>
    </source>
</evidence>
<dbReference type="PANTHER" id="PTHR35601">
    <property type="entry name" value="TOXIN RELE"/>
    <property type="match status" value="1"/>
</dbReference>
<organism evidence="3 4">
    <name type="scientific">Listeria cornellensis FSL F6-0969</name>
    <dbReference type="NCBI Taxonomy" id="1265820"/>
    <lineage>
        <taxon>Bacteria</taxon>
        <taxon>Bacillati</taxon>
        <taxon>Bacillota</taxon>
        <taxon>Bacilli</taxon>
        <taxon>Bacillales</taxon>
        <taxon>Listeriaceae</taxon>
        <taxon>Listeria</taxon>
    </lineage>
</organism>